<dbReference type="Gene3D" id="2.40.50.230">
    <property type="entry name" value="Gp5 N-terminal domain"/>
    <property type="match status" value="1"/>
</dbReference>
<evidence type="ECO:0000313" key="3">
    <source>
        <dbReference type="Proteomes" id="UP000584867"/>
    </source>
</evidence>
<protein>
    <submittedName>
        <fullName evidence="2">Uncharacterized protein involved in type VI secretion and phage assembly</fullName>
    </submittedName>
</protein>
<proteinExistence type="predicted"/>
<dbReference type="AlphaFoldDB" id="A0A7W7ZN62"/>
<dbReference type="SUPFAM" id="SSF69349">
    <property type="entry name" value="Phage fibre proteins"/>
    <property type="match status" value="1"/>
</dbReference>
<dbReference type="SUPFAM" id="SSF69279">
    <property type="entry name" value="Phage tail proteins"/>
    <property type="match status" value="1"/>
</dbReference>
<evidence type="ECO:0000259" key="1">
    <source>
        <dbReference type="Pfam" id="PF04717"/>
    </source>
</evidence>
<dbReference type="Proteomes" id="UP000584867">
    <property type="component" value="Unassembled WGS sequence"/>
</dbReference>
<name>A0A7W7ZN62_9BACT</name>
<dbReference type="EMBL" id="JACHIO010000004">
    <property type="protein sequence ID" value="MBB5062978.1"/>
    <property type="molecule type" value="Genomic_DNA"/>
</dbReference>
<dbReference type="InterPro" id="IPR006531">
    <property type="entry name" value="Gp5/Vgr_OB"/>
</dbReference>
<dbReference type="InterPro" id="IPR037026">
    <property type="entry name" value="Vgr_OB-fold_dom_sf"/>
</dbReference>
<accession>A0A7W7ZN62</accession>
<organism evidence="2 3">
    <name type="scientific">Granulicella mallensis</name>
    <dbReference type="NCBI Taxonomy" id="940614"/>
    <lineage>
        <taxon>Bacteria</taxon>
        <taxon>Pseudomonadati</taxon>
        <taxon>Acidobacteriota</taxon>
        <taxon>Terriglobia</taxon>
        <taxon>Terriglobales</taxon>
        <taxon>Acidobacteriaceae</taxon>
        <taxon>Granulicella</taxon>
    </lineage>
</organism>
<dbReference type="SUPFAM" id="SSF69255">
    <property type="entry name" value="gp5 N-terminal domain-like"/>
    <property type="match status" value="1"/>
</dbReference>
<dbReference type="Gene3D" id="2.30.110.50">
    <property type="match status" value="1"/>
</dbReference>
<gene>
    <name evidence="2" type="ORF">HDF15_001315</name>
</gene>
<dbReference type="RefSeq" id="WP_260330867.1">
    <property type="nucleotide sequence ID" value="NZ_JACHIO010000004.1"/>
</dbReference>
<evidence type="ECO:0000313" key="2">
    <source>
        <dbReference type="EMBL" id="MBB5062978.1"/>
    </source>
</evidence>
<dbReference type="Pfam" id="PF04717">
    <property type="entry name" value="Phage_base_V"/>
    <property type="match status" value="1"/>
</dbReference>
<feature type="domain" description="Gp5/Type VI secretion system Vgr protein OB-fold" evidence="1">
    <location>
        <begin position="400"/>
        <end position="472"/>
    </location>
</feature>
<reference evidence="2 3" key="1">
    <citation type="submission" date="2020-08" db="EMBL/GenBank/DDBJ databases">
        <title>Genomic Encyclopedia of Type Strains, Phase IV (KMG-V): Genome sequencing to study the core and pangenomes of soil and plant-associated prokaryotes.</title>
        <authorList>
            <person name="Whitman W."/>
        </authorList>
    </citation>
    <scope>NUCLEOTIDE SEQUENCE [LARGE SCALE GENOMIC DNA]</scope>
    <source>
        <strain evidence="2 3">X5P3</strain>
    </source>
</reference>
<sequence length="569" mass="62736">MRPASWWRSTNANHTLSIGIQSALDQNNTTNGSSGIKQRLVRTPTHQETPMALPQIQIGDNLIGDAQLSSVEIVQELNQHWWCTVVCKQTEDQRIPVEDFLGKAVSIKITDEDGIEHVPFSGFVLKVDLEYEIWGSYTAQLLAVSSSYLMDVAPQKQYYAAQTLSSIGNAAAGRAGISFSLSGSSSKALNYVQYGETDFSFLNRIVDDYGCWMRPKEGGVEVFNSFQSGVSVQWRGEGGLLDLRLSGRLSPASMSGVHYDHHAMQSSSFEKVSTPPDYYDSAQRMTSAVQSASVALPAGFEPQRARAMTLDDFQDQLHAESQRSLGSAVTGSGHSRNQQLMAGNTIQIEGTLDAQGIYGLTRVVHHWTPQGYTNAFDCTPWKNYRNAQPPATHTWNGIVSARVVDHNDPKKMGRIKVQYIWQSDSSTHWARVTSPHAGPDRGFMFMPEIGDEVAVAFEDGDPERPVVLGAVWNGVHTQPRDELRGGDVETNDVKRLVTKSGNRLQFSDKEGVETVVLATPNNNLIKMTEKSDQTGRTNITIESKTGDIILHAPNGRVHIESKFYSKDVG</sequence>
<dbReference type="Pfam" id="PF05954">
    <property type="entry name" value="Phage_GPD"/>
    <property type="match status" value="1"/>
</dbReference>
<dbReference type="Gene3D" id="3.55.50.10">
    <property type="entry name" value="Baseplate protein-like domains"/>
    <property type="match status" value="1"/>
</dbReference>
<comment type="caution">
    <text evidence="2">The sequence shown here is derived from an EMBL/GenBank/DDBJ whole genome shotgun (WGS) entry which is preliminary data.</text>
</comment>